<proteinExistence type="predicted"/>
<evidence type="ECO:0000259" key="1">
    <source>
        <dbReference type="Pfam" id="PF20091"/>
    </source>
</evidence>
<sequence length="421" mass="44475">MTLTPLPPGDHGLLSARPEPDLAAAGYTETEYLLTTDAGTTRVVVRRPVAGPDRLDRPVSGTLLVEWLNVSSGSDAAPDWTFAADEILRAGHAWAGVSAQHVGAMGGLAAVAIDAAPTGGLRGRDPERYAAVDHPGDTHSYDLFTAAADAVRDLLATDVVLAVGESQSAALLTTYVHEVQPRTGTFAGFLIHSRPAVAAPLELPDGVLAMRMDEMLDGAPVLLRDDLDVPVLVVQAEGDLFDRIGFLPARQPDTDRFRLWEVAGSAHADSYVIGDFESFLGCEVPVNRGQQWAVVRAAVRALDRWVRDGVAPPSADRLEIAPDGADFARDDHGLVRGGLRTPVVDAPVEVVSGRPWPGATAACRLFGSTTPLAAPAFATREAYLAAYEAATDAMVAAGFACREDRDALLAEARPDLITVTP</sequence>
<feature type="domain" description="Alpha/beta hydrolase" evidence="1">
    <location>
        <begin position="40"/>
        <end position="409"/>
    </location>
</feature>
<accession>A0ABV5KD52</accession>
<dbReference type="Proteomes" id="UP001589750">
    <property type="component" value="Unassembled WGS sequence"/>
</dbReference>
<evidence type="ECO:0000313" key="3">
    <source>
        <dbReference type="Proteomes" id="UP001589750"/>
    </source>
</evidence>
<dbReference type="RefSeq" id="WP_140011193.1">
    <property type="nucleotide sequence ID" value="NZ_JBHMDG010000022.1"/>
</dbReference>
<dbReference type="EMBL" id="JBHMDG010000022">
    <property type="protein sequence ID" value="MFB9314635.1"/>
    <property type="molecule type" value="Genomic_DNA"/>
</dbReference>
<keyword evidence="3" id="KW-1185">Reference proteome</keyword>
<organism evidence="2 3">
    <name type="scientific">Nocardioides plantarum</name>
    <dbReference type="NCBI Taxonomy" id="29299"/>
    <lineage>
        <taxon>Bacteria</taxon>
        <taxon>Bacillati</taxon>
        <taxon>Actinomycetota</taxon>
        <taxon>Actinomycetes</taxon>
        <taxon>Propionibacteriales</taxon>
        <taxon>Nocardioidaceae</taxon>
        <taxon>Nocardioides</taxon>
    </lineage>
</organism>
<comment type="caution">
    <text evidence="2">The sequence shown here is derived from an EMBL/GenBank/DDBJ whole genome shotgun (WGS) entry which is preliminary data.</text>
</comment>
<protein>
    <submittedName>
        <fullName evidence="2">Alpha/beta hydrolase domain-containing protein</fullName>
    </submittedName>
</protein>
<keyword evidence="2" id="KW-0378">Hydrolase</keyword>
<gene>
    <name evidence="2" type="ORF">ACFFRI_16375</name>
</gene>
<dbReference type="Pfam" id="PF20091">
    <property type="entry name" value="Abhydrolase_10"/>
    <property type="match status" value="1"/>
</dbReference>
<name>A0ABV5KD52_9ACTN</name>
<dbReference type="GO" id="GO:0016787">
    <property type="term" value="F:hydrolase activity"/>
    <property type="evidence" value="ECO:0007669"/>
    <property type="project" value="UniProtKB-KW"/>
</dbReference>
<dbReference type="InterPro" id="IPR045394">
    <property type="entry name" value="Abhydrolase_dom"/>
</dbReference>
<reference evidence="2 3" key="1">
    <citation type="submission" date="2024-09" db="EMBL/GenBank/DDBJ databases">
        <authorList>
            <person name="Sun Q."/>
            <person name="Mori K."/>
        </authorList>
    </citation>
    <scope>NUCLEOTIDE SEQUENCE [LARGE SCALE GENOMIC DNA]</scope>
    <source>
        <strain evidence="2 3">JCM 9626</strain>
    </source>
</reference>
<evidence type="ECO:0000313" key="2">
    <source>
        <dbReference type="EMBL" id="MFB9314635.1"/>
    </source>
</evidence>